<accession>E2Q728</accession>
<evidence type="ECO:0000313" key="2">
    <source>
        <dbReference type="EMBL" id="EFG05275.1"/>
    </source>
</evidence>
<feature type="region of interest" description="Disordered" evidence="1">
    <location>
        <begin position="1"/>
        <end position="73"/>
    </location>
</feature>
<evidence type="ECO:0000256" key="1">
    <source>
        <dbReference type="SAM" id="MobiDB-lite"/>
    </source>
</evidence>
<gene>
    <name evidence="2" type="ORF">SCLAV_0199</name>
</gene>
<dbReference type="EMBL" id="CM000913">
    <property type="protein sequence ID" value="EFG05275.1"/>
    <property type="molecule type" value="Genomic_DNA"/>
</dbReference>
<evidence type="ECO:0000313" key="3">
    <source>
        <dbReference type="Proteomes" id="UP000002357"/>
    </source>
</evidence>
<name>E2Q728_STRCL</name>
<dbReference type="AlphaFoldDB" id="E2Q728"/>
<feature type="compositionally biased region" description="Basic residues" evidence="1">
    <location>
        <begin position="17"/>
        <end position="45"/>
    </location>
</feature>
<protein>
    <submittedName>
        <fullName evidence="2">Uncharacterized protein</fullName>
    </submittedName>
</protein>
<proteinExistence type="predicted"/>
<organism evidence="2 3">
    <name type="scientific">Streptomyces clavuligerus</name>
    <dbReference type="NCBI Taxonomy" id="1901"/>
    <lineage>
        <taxon>Bacteria</taxon>
        <taxon>Bacillati</taxon>
        <taxon>Actinomycetota</taxon>
        <taxon>Actinomycetes</taxon>
        <taxon>Kitasatosporales</taxon>
        <taxon>Streptomycetaceae</taxon>
        <taxon>Streptomyces</taxon>
    </lineage>
</organism>
<reference evidence="2 3" key="1">
    <citation type="journal article" date="2010" name="Genome Biol. Evol.">
        <title>The sequence of a 1.8-mb bacterial linear plasmid reveals a rich evolutionary reservoir of secondary metabolic pathways.</title>
        <authorList>
            <person name="Medema M.H."/>
            <person name="Trefzer A."/>
            <person name="Kovalchuk A."/>
            <person name="van den Berg M."/>
            <person name="Mueller U."/>
            <person name="Heijne W."/>
            <person name="Wu L."/>
            <person name="Alam M.T."/>
            <person name="Ronning C.M."/>
            <person name="Nierman W.C."/>
            <person name="Bovenberg R.A.L."/>
            <person name="Breitling R."/>
            <person name="Takano E."/>
        </authorList>
    </citation>
    <scope>NUCLEOTIDE SEQUENCE [LARGE SCALE GENOMIC DNA]</scope>
    <source>
        <strain evidence="3">ATCC 27064 / DSM 738 / JCM 4710 / NBRC 13307 / NCIMB 12785 / NRRL 3585 / VKM Ac-602</strain>
    </source>
</reference>
<keyword evidence="3" id="KW-1185">Reference proteome</keyword>
<feature type="compositionally biased region" description="Low complexity" evidence="1">
    <location>
        <begin position="1"/>
        <end position="12"/>
    </location>
</feature>
<sequence length="73" mass="7688">MLPSRRPGTARAGSGGRRSHCRPPGRGRHAGGGTRSHRVGVRRHIGGAPDTRPAHTPAGARRRTREAAPGERA</sequence>
<dbReference type="Proteomes" id="UP000002357">
    <property type="component" value="Chromosome"/>
</dbReference>